<dbReference type="OMA" id="ITWEEWI"/>
<evidence type="ECO:0000313" key="5">
    <source>
        <dbReference type="Proteomes" id="UP000256601"/>
    </source>
</evidence>
<dbReference type="Proteomes" id="UP000182444">
    <property type="component" value="Chromosome 1F"/>
</dbReference>
<dbReference type="Pfam" id="PF00856">
    <property type="entry name" value="SET"/>
    <property type="match status" value="1"/>
</dbReference>
<sequence>MNWIKEGKVTLTNTEIFESPGKGKGLRFTKDNVSGIVLRVPNDLLINAEHVSAWTEENKYLTGEHLEFMKASLEWLKSEKDVIVLFMALLASQSSSGMSDYVSSLPKSTEMDQPWSWPETEIFDSLKGTSLLMACVHKKMHVQAKYLAIVGKKGGEKLVSEQQFYLSEQWVVSRSLEIPESPGSETLALTMVPVLDYVNHSPKANCRFEVDSGEVVLIVNEDVLIKAGDEVFINYGPDKSAAEFLFCYGFIDAAHGVTKSITLETPLMLSMDEIDPEYLIKNPDCDAELKSMILKFHSYGARSRLIKLEALNDGEDIIAKVDCDWLWMLTLPVEDLKIDETTAAAEFKGKPLVRTKTVRAQLKQILGDDLNEYITQTSSMKEDIGDYVGHLVREVFIPQLDVEAKSSHPMAERLRQMEKSFLQSIDDIEV</sequence>
<dbReference type="KEGG" id="yli:2908555"/>
<dbReference type="Gene3D" id="3.90.1410.10">
    <property type="entry name" value="set domain protein methyltransferase, domain 1"/>
    <property type="match status" value="1"/>
</dbReference>
<dbReference type="SUPFAM" id="SSF82199">
    <property type="entry name" value="SET domain"/>
    <property type="match status" value="1"/>
</dbReference>
<dbReference type="GO" id="GO:0016279">
    <property type="term" value="F:protein-lysine N-methyltransferase activity"/>
    <property type="evidence" value="ECO:0007669"/>
    <property type="project" value="UniProtKB-ARBA"/>
</dbReference>
<proteinExistence type="predicted"/>
<dbReference type="EMBL" id="CP017558">
    <property type="protein sequence ID" value="AOW07903.1"/>
    <property type="molecule type" value="Genomic_DNA"/>
</dbReference>
<dbReference type="PANTHER" id="PTHR13271">
    <property type="entry name" value="UNCHARACTERIZED PUTATIVE METHYLTRANSFERASE"/>
    <property type="match status" value="1"/>
</dbReference>
<feature type="domain" description="SET" evidence="1">
    <location>
        <begin position="12"/>
        <end position="236"/>
    </location>
</feature>
<accession>A0A1H6PMW7</accession>
<reference evidence="3 5" key="2">
    <citation type="submission" date="2018-07" db="EMBL/GenBank/DDBJ databases">
        <title>Draft Genome Assemblies for Five Robust Yarrowia lipolytica Strains Exhibiting High Lipid Production and Pentose Sugar Utilization and Sugar Alcohol Secretion from Undetoxified Lignocellulosic Biomass Hydrolysates.</title>
        <authorList>
            <consortium name="DOE Joint Genome Institute"/>
            <person name="Walker C."/>
            <person name="Ryu S."/>
            <person name="Na H."/>
            <person name="Zane M."/>
            <person name="LaButti K."/>
            <person name="Lipzen A."/>
            <person name="Haridas S."/>
            <person name="Barry K."/>
            <person name="Grigoriev I.V."/>
            <person name="Quarterman J."/>
            <person name="Slininger P."/>
            <person name="Dien B."/>
            <person name="Trinh C.T."/>
        </authorList>
    </citation>
    <scope>NUCLEOTIDE SEQUENCE [LARGE SCALE GENOMIC DNA]</scope>
    <source>
        <strain evidence="3 5">YB392</strain>
    </source>
</reference>
<dbReference type="InterPro" id="IPR050600">
    <property type="entry name" value="SETD3_SETD6_MTase"/>
</dbReference>
<name>A0A1H6PMW7_YARLL</name>
<evidence type="ECO:0000313" key="3">
    <source>
        <dbReference type="EMBL" id="RDW28858.1"/>
    </source>
</evidence>
<dbReference type="GeneID" id="2908555"/>
<dbReference type="InterPro" id="IPR046341">
    <property type="entry name" value="SET_dom_sf"/>
</dbReference>
<evidence type="ECO:0000313" key="4">
    <source>
        <dbReference type="Proteomes" id="UP000182444"/>
    </source>
</evidence>
<evidence type="ECO:0000313" key="2">
    <source>
        <dbReference type="EMBL" id="AOW07903.1"/>
    </source>
</evidence>
<dbReference type="PROSITE" id="PS50280">
    <property type="entry name" value="SET"/>
    <property type="match status" value="1"/>
</dbReference>
<organism evidence="2 4">
    <name type="scientific">Yarrowia lipolytica</name>
    <name type="common">Candida lipolytica</name>
    <dbReference type="NCBI Taxonomy" id="4952"/>
    <lineage>
        <taxon>Eukaryota</taxon>
        <taxon>Fungi</taxon>
        <taxon>Dikarya</taxon>
        <taxon>Ascomycota</taxon>
        <taxon>Saccharomycotina</taxon>
        <taxon>Dipodascomycetes</taxon>
        <taxon>Dipodascales</taxon>
        <taxon>Dipodascales incertae sedis</taxon>
        <taxon>Yarrowia</taxon>
    </lineage>
</organism>
<dbReference type="VEuPathDB" id="FungiDB:YALI0_F30327g"/>
<dbReference type="InterPro" id="IPR001214">
    <property type="entry name" value="SET_dom"/>
</dbReference>
<gene>
    <name evidence="3" type="ORF">B0I71DRAFT_126799</name>
    <name evidence="2" type="ORF">YALI1_F37892g</name>
</gene>
<protein>
    <recommendedName>
        <fullName evidence="1">SET domain-containing protein</fullName>
    </recommendedName>
</protein>
<dbReference type="OrthoDB" id="441812at2759"/>
<reference evidence="2 4" key="1">
    <citation type="journal article" date="2016" name="PLoS ONE">
        <title>Sequence Assembly of Yarrowia lipolytica Strain W29/CLIB89 Shows Transposable Element Diversity.</title>
        <authorList>
            <person name="Magnan C."/>
            <person name="Yu J."/>
            <person name="Chang I."/>
            <person name="Jahn E."/>
            <person name="Kanomata Y."/>
            <person name="Wu J."/>
            <person name="Zeller M."/>
            <person name="Oakes M."/>
            <person name="Baldi P."/>
            <person name="Sandmeyer S."/>
        </authorList>
    </citation>
    <scope>NUCLEOTIDE SEQUENCE [LARGE SCALE GENOMIC DNA]</scope>
    <source>
        <strain evidence="2">CLIB89</strain>
        <strain evidence="4">CLIB89(W29)</strain>
    </source>
</reference>
<dbReference type="VEuPathDB" id="FungiDB:YALI1_F37892g"/>
<dbReference type="CDD" id="cd10527">
    <property type="entry name" value="SET_LSMT"/>
    <property type="match status" value="1"/>
</dbReference>
<dbReference type="eggNOG" id="KOG1337">
    <property type="taxonomic scope" value="Eukaryota"/>
</dbReference>
<dbReference type="EMBL" id="KZ858949">
    <property type="protein sequence ID" value="RDW28858.1"/>
    <property type="molecule type" value="Genomic_DNA"/>
</dbReference>
<dbReference type="PANTHER" id="PTHR13271:SF151">
    <property type="entry name" value="SET DOMAIN-CONTAINING PROTEIN 4"/>
    <property type="match status" value="1"/>
</dbReference>
<dbReference type="AlphaFoldDB" id="A0A1H6PMW7"/>
<dbReference type="Proteomes" id="UP000256601">
    <property type="component" value="Unassembled WGS sequence"/>
</dbReference>
<dbReference type="RefSeq" id="XP_506045.1">
    <property type="nucleotide sequence ID" value="XM_506045.1"/>
</dbReference>
<evidence type="ECO:0000259" key="1">
    <source>
        <dbReference type="PROSITE" id="PS50280"/>
    </source>
</evidence>